<evidence type="ECO:0000313" key="2">
    <source>
        <dbReference type="EMBL" id="VAW53373.1"/>
    </source>
</evidence>
<dbReference type="AlphaFoldDB" id="A0A3B0WM21"/>
<dbReference type="InterPro" id="IPR058866">
    <property type="entry name" value="GDPGP1_N"/>
</dbReference>
<name>A0A3B0WM21_9ZZZZ</name>
<dbReference type="Pfam" id="PF26217">
    <property type="entry name" value="GDPGP1_N"/>
    <property type="match status" value="1"/>
</dbReference>
<feature type="domain" description="GDPGP1-like N-terminal" evidence="1">
    <location>
        <begin position="96"/>
        <end position="223"/>
    </location>
</feature>
<dbReference type="EMBL" id="UOFE01000034">
    <property type="protein sequence ID" value="VAW53373.1"/>
    <property type="molecule type" value="Genomic_DNA"/>
</dbReference>
<organism evidence="2">
    <name type="scientific">hydrothermal vent metagenome</name>
    <dbReference type="NCBI Taxonomy" id="652676"/>
    <lineage>
        <taxon>unclassified sequences</taxon>
        <taxon>metagenomes</taxon>
        <taxon>ecological metagenomes</taxon>
    </lineage>
</organism>
<dbReference type="PANTHER" id="PTHR20884">
    <property type="entry name" value="GDP-D-GLUCOSE PHOSPHORYLASE 1"/>
    <property type="match status" value="1"/>
</dbReference>
<dbReference type="SUPFAM" id="SSF54197">
    <property type="entry name" value="HIT-like"/>
    <property type="match status" value="1"/>
</dbReference>
<dbReference type="InterPro" id="IPR036265">
    <property type="entry name" value="HIT-like_sf"/>
</dbReference>
<dbReference type="GO" id="GO:0000166">
    <property type="term" value="F:nucleotide binding"/>
    <property type="evidence" value="ECO:0007669"/>
    <property type="project" value="UniProtKB-KW"/>
</dbReference>
<accession>A0A3B0WM21</accession>
<dbReference type="GO" id="GO:0005085">
    <property type="term" value="F:guanyl-nucleotide exchange factor activity"/>
    <property type="evidence" value="ECO:0007669"/>
    <property type="project" value="UniProtKB-KW"/>
</dbReference>
<dbReference type="InterPro" id="IPR026506">
    <property type="entry name" value="GDPGP"/>
</dbReference>
<dbReference type="GO" id="GO:0006006">
    <property type="term" value="P:glucose metabolic process"/>
    <property type="evidence" value="ECO:0007669"/>
    <property type="project" value="TreeGrafter"/>
</dbReference>
<protein>
    <recommendedName>
        <fullName evidence="1">GDPGP1-like N-terminal domain-containing protein</fullName>
    </recommendedName>
</protein>
<gene>
    <name evidence="2" type="ORF">MNBD_GAMMA05-326</name>
</gene>
<dbReference type="PANTHER" id="PTHR20884:SF8">
    <property type="entry name" value="GDP-D-GLUCOSE PHOSPHORYLASE 1"/>
    <property type="match status" value="1"/>
</dbReference>
<dbReference type="GO" id="GO:0080048">
    <property type="term" value="F:GDP-D-glucose phosphorylase activity"/>
    <property type="evidence" value="ECO:0007669"/>
    <property type="project" value="InterPro"/>
</dbReference>
<dbReference type="GO" id="GO:0016787">
    <property type="term" value="F:hydrolase activity"/>
    <property type="evidence" value="ECO:0007669"/>
    <property type="project" value="UniProtKB-KW"/>
</dbReference>
<reference evidence="2" key="1">
    <citation type="submission" date="2018-06" db="EMBL/GenBank/DDBJ databases">
        <authorList>
            <person name="Zhirakovskaya E."/>
        </authorList>
    </citation>
    <scope>NUCLEOTIDE SEQUENCE</scope>
</reference>
<dbReference type="Gene3D" id="3.30.428.70">
    <property type="match status" value="1"/>
</dbReference>
<dbReference type="GO" id="GO:0005737">
    <property type="term" value="C:cytoplasm"/>
    <property type="evidence" value="ECO:0007669"/>
    <property type="project" value="UniProtKB-SubCell"/>
</dbReference>
<proteinExistence type="predicted"/>
<evidence type="ECO:0000259" key="1">
    <source>
        <dbReference type="Pfam" id="PF26217"/>
    </source>
</evidence>
<dbReference type="InterPro" id="IPR043171">
    <property type="entry name" value="Ap4A_phos1/2-like"/>
</dbReference>
<sequence>MFIAKDLSQFKKLFVSKLKNILSDDELGAYILVLANSLQDDYLKNELRIDLKNNFNALRKSYLAGSLKATQDDLNVFEKLLNMDVDDLPVWQSRMEGNWSIVFNIMRQLRPARASSQVLNSIIQPFDGDKFHFNKPFLKPEILWEGDYAEKNVRVLYNKFPFSDYHLIIVVSPELNRAQVLDEDMHHFIYSLVQNESETLPGLGVGFNSLAAGASVNHLHFQGFIQEQDFAIEIMDESIFPLNVSCHTDSELAWGEIALLMQNDIAFNCLYLKGKCYIVPRNYQGRVNLPEWLDGAGWIDVAGVMTVSDEKTFNDLGGVAIGQALSLLNVAQNN</sequence>